<evidence type="ECO:0000256" key="4">
    <source>
        <dbReference type="ARBA" id="ARBA00022679"/>
    </source>
</evidence>
<dbReference type="SMART" id="SM00091">
    <property type="entry name" value="PAS"/>
    <property type="match status" value="3"/>
</dbReference>
<dbReference type="CDD" id="cd00082">
    <property type="entry name" value="HisKA"/>
    <property type="match status" value="1"/>
</dbReference>
<dbReference type="AlphaFoldDB" id="A0A518V2J9"/>
<dbReference type="CDD" id="cd00075">
    <property type="entry name" value="HATPase"/>
    <property type="match status" value="1"/>
</dbReference>
<evidence type="ECO:0000256" key="7">
    <source>
        <dbReference type="ARBA" id="ARBA00022840"/>
    </source>
</evidence>
<dbReference type="InterPro" id="IPR036097">
    <property type="entry name" value="HisK_dim/P_sf"/>
</dbReference>
<feature type="domain" description="Histidine kinase" evidence="9">
    <location>
        <begin position="394"/>
        <end position="598"/>
    </location>
</feature>
<keyword evidence="8" id="KW-0902">Two-component regulatory system</keyword>
<dbReference type="Gene3D" id="1.10.287.130">
    <property type="match status" value="1"/>
</dbReference>
<dbReference type="PROSITE" id="PS50113">
    <property type="entry name" value="PAC"/>
    <property type="match status" value="1"/>
</dbReference>
<dbReference type="SMART" id="SM00086">
    <property type="entry name" value="PAC"/>
    <property type="match status" value="2"/>
</dbReference>
<evidence type="ECO:0000256" key="2">
    <source>
        <dbReference type="ARBA" id="ARBA00012438"/>
    </source>
</evidence>
<dbReference type="PANTHER" id="PTHR43065:SF34">
    <property type="entry name" value="SPORULATION KINASE A"/>
    <property type="match status" value="1"/>
</dbReference>
<dbReference type="SMART" id="SM00387">
    <property type="entry name" value="HATPase_c"/>
    <property type="match status" value="1"/>
</dbReference>
<evidence type="ECO:0000313" key="13">
    <source>
        <dbReference type="Proteomes" id="UP000319432"/>
    </source>
</evidence>
<dbReference type="Gene3D" id="3.30.450.20">
    <property type="entry name" value="PAS domain"/>
    <property type="match status" value="3"/>
</dbReference>
<dbReference type="PRINTS" id="PR00344">
    <property type="entry name" value="BCTRLSENSOR"/>
</dbReference>
<comment type="catalytic activity">
    <reaction evidence="1">
        <text>ATP + protein L-histidine = ADP + protein N-phospho-L-histidine.</text>
        <dbReference type="EC" id="2.7.13.3"/>
    </reaction>
</comment>
<feature type="domain" description="PAS" evidence="10">
    <location>
        <begin position="254"/>
        <end position="324"/>
    </location>
</feature>
<dbReference type="SUPFAM" id="SSF55785">
    <property type="entry name" value="PYP-like sensor domain (PAS domain)"/>
    <property type="match status" value="3"/>
</dbReference>
<dbReference type="InterPro" id="IPR004358">
    <property type="entry name" value="Sig_transdc_His_kin-like_C"/>
</dbReference>
<dbReference type="InterPro" id="IPR005467">
    <property type="entry name" value="His_kinase_dom"/>
</dbReference>
<accession>A0A518V2J9</accession>
<dbReference type="InterPro" id="IPR003594">
    <property type="entry name" value="HATPase_dom"/>
</dbReference>
<dbReference type="SMART" id="SM00388">
    <property type="entry name" value="HisKA"/>
    <property type="match status" value="1"/>
</dbReference>
<keyword evidence="13" id="KW-1185">Reference proteome</keyword>
<evidence type="ECO:0000256" key="6">
    <source>
        <dbReference type="ARBA" id="ARBA00022777"/>
    </source>
</evidence>
<evidence type="ECO:0000259" key="9">
    <source>
        <dbReference type="PROSITE" id="PS50109"/>
    </source>
</evidence>
<protein>
    <recommendedName>
        <fullName evidence="2">histidine kinase</fullName>
        <ecNumber evidence="2">2.7.13.3</ecNumber>
    </recommendedName>
</protein>
<dbReference type="InterPro" id="IPR003661">
    <property type="entry name" value="HisK_dim/P_dom"/>
</dbReference>
<dbReference type="Gene3D" id="3.30.565.10">
    <property type="entry name" value="Histidine kinase-like ATPase, C-terminal domain"/>
    <property type="match status" value="1"/>
</dbReference>
<name>A0A518V2J9_BRELA</name>
<feature type="domain" description="PAS" evidence="10">
    <location>
        <begin position="11"/>
        <end position="52"/>
    </location>
</feature>
<feature type="domain" description="PAS" evidence="10">
    <location>
        <begin position="130"/>
        <end position="184"/>
    </location>
</feature>
<dbReference type="EMBL" id="CP033464">
    <property type="protein sequence ID" value="QDX91205.1"/>
    <property type="molecule type" value="Genomic_DNA"/>
</dbReference>
<dbReference type="EC" id="2.7.13.3" evidence="2"/>
<dbReference type="InterPro" id="IPR001610">
    <property type="entry name" value="PAC"/>
</dbReference>
<dbReference type="Pfam" id="PF00512">
    <property type="entry name" value="HisKA"/>
    <property type="match status" value="1"/>
</dbReference>
<dbReference type="Pfam" id="PF08447">
    <property type="entry name" value="PAS_3"/>
    <property type="match status" value="2"/>
</dbReference>
<evidence type="ECO:0000256" key="8">
    <source>
        <dbReference type="ARBA" id="ARBA00023012"/>
    </source>
</evidence>
<evidence type="ECO:0000256" key="3">
    <source>
        <dbReference type="ARBA" id="ARBA00022553"/>
    </source>
</evidence>
<proteinExistence type="predicted"/>
<dbReference type="InterPro" id="IPR035965">
    <property type="entry name" value="PAS-like_dom_sf"/>
</dbReference>
<organism evidence="12 13">
    <name type="scientific">Brevibacillus laterosporus</name>
    <name type="common">Bacillus laterosporus</name>
    <dbReference type="NCBI Taxonomy" id="1465"/>
    <lineage>
        <taxon>Bacteria</taxon>
        <taxon>Bacillati</taxon>
        <taxon>Bacillota</taxon>
        <taxon>Bacilli</taxon>
        <taxon>Bacillales</taxon>
        <taxon>Paenibacillaceae</taxon>
        <taxon>Brevibacillus</taxon>
    </lineage>
</organism>
<dbReference type="PROSITE" id="PS50112">
    <property type="entry name" value="PAS"/>
    <property type="match status" value="3"/>
</dbReference>
<dbReference type="PANTHER" id="PTHR43065">
    <property type="entry name" value="SENSOR HISTIDINE KINASE"/>
    <property type="match status" value="1"/>
</dbReference>
<dbReference type="NCBIfam" id="TIGR00229">
    <property type="entry name" value="sensory_box"/>
    <property type="match status" value="2"/>
</dbReference>
<evidence type="ECO:0000259" key="10">
    <source>
        <dbReference type="PROSITE" id="PS50112"/>
    </source>
</evidence>
<dbReference type="OrthoDB" id="9815750at2"/>
<dbReference type="SUPFAM" id="SSF47384">
    <property type="entry name" value="Homodimeric domain of signal transducing histidine kinase"/>
    <property type="match status" value="1"/>
</dbReference>
<feature type="domain" description="PAC" evidence="11">
    <location>
        <begin position="329"/>
        <end position="381"/>
    </location>
</feature>
<evidence type="ECO:0000313" key="12">
    <source>
        <dbReference type="EMBL" id="QDX91205.1"/>
    </source>
</evidence>
<reference evidence="12 13" key="1">
    <citation type="submission" date="2018-11" db="EMBL/GenBank/DDBJ databases">
        <title>Phylogenetic determinants of toxin gene distribution in genomes of Brevibacillus laterosporus.</title>
        <authorList>
            <person name="Glare T.R."/>
            <person name="Durrant A."/>
            <person name="Berry C."/>
            <person name="Palma L."/>
            <person name="Ormskirk M."/>
            <person name="Cox M.O."/>
        </authorList>
    </citation>
    <scope>NUCLEOTIDE SEQUENCE [LARGE SCALE GENOMIC DNA]</scope>
    <source>
        <strain evidence="12 13">1821L</strain>
    </source>
</reference>
<evidence type="ECO:0000256" key="1">
    <source>
        <dbReference type="ARBA" id="ARBA00000085"/>
    </source>
</evidence>
<evidence type="ECO:0000259" key="11">
    <source>
        <dbReference type="PROSITE" id="PS50113"/>
    </source>
</evidence>
<dbReference type="SUPFAM" id="SSF55874">
    <property type="entry name" value="ATPase domain of HSP90 chaperone/DNA topoisomerase II/histidine kinase"/>
    <property type="match status" value="1"/>
</dbReference>
<dbReference type="GO" id="GO:0000155">
    <property type="term" value="F:phosphorelay sensor kinase activity"/>
    <property type="evidence" value="ECO:0007669"/>
    <property type="project" value="InterPro"/>
</dbReference>
<evidence type="ECO:0000256" key="5">
    <source>
        <dbReference type="ARBA" id="ARBA00022741"/>
    </source>
</evidence>
<dbReference type="Pfam" id="PF13188">
    <property type="entry name" value="PAS_8"/>
    <property type="match status" value="1"/>
</dbReference>
<keyword evidence="5" id="KW-0547">Nucleotide-binding</keyword>
<dbReference type="CDD" id="cd00130">
    <property type="entry name" value="PAS"/>
    <property type="match status" value="3"/>
</dbReference>
<gene>
    <name evidence="12" type="ORF">EEL30_01700</name>
</gene>
<sequence length="604" mass="69313">MSNMKALPFFSSVSHQDILDHLPTGVIQIDSRGIIVYMNNVFLQWIGYADADTELIGRPLQEFFLTFTLADCEEETSPIERHYEINTIDNGFLYVKTLIQPYMKQGQTAHLLLIRKLGKKTKWRRIFEKFKQNHSHLFHSPDDGYMTLDVTGAFRAVNETCSVLSGYSESELLQKNIYDLLQPDYWNEAKYIYERLRTGTPFSTTLSIRHKKGHPLWIQVMFLPLLALNQMIGMYGIAKEITHEHLLEEALWESQLKYRILADYSSDLITFLDSRGKVVFVSPSHESVFGHPLQDYYQHHPFDYLHPDDIPHLRKWFYNSYKSKQPNADPAEFRARHIDGHYLYIRVSCVPMLSKDGDILGFAIIGENIHDQKQTENLLRQSEKLSLIGELAAGIAHEIRNPLTALRGFTQLLQTHPEDSSKYTDIMLNELDRIHFIANELLLLAKPQGYQLAVNDICSLLQDVITLLESQAILANVTISTHWETDIPFLLCEARQLKQVFINIIKNSVEAMPTGGCIHIEVKKQEQHVLLRFSDEGCGIPMSTLEKIGKPFYTTKETGTGLGLMISSKIIREHNGTLQLLSEMNQGTTIEITLPYMLSLIKEI</sequence>
<keyword evidence="3" id="KW-0597">Phosphoprotein</keyword>
<dbReference type="Pfam" id="PF02518">
    <property type="entry name" value="HATPase_c"/>
    <property type="match status" value="1"/>
</dbReference>
<keyword evidence="6" id="KW-0418">Kinase</keyword>
<dbReference type="GO" id="GO:0005524">
    <property type="term" value="F:ATP binding"/>
    <property type="evidence" value="ECO:0007669"/>
    <property type="project" value="UniProtKB-KW"/>
</dbReference>
<dbReference type="InterPro" id="IPR036890">
    <property type="entry name" value="HATPase_C_sf"/>
</dbReference>
<dbReference type="Proteomes" id="UP000319432">
    <property type="component" value="Chromosome"/>
</dbReference>
<keyword evidence="4" id="KW-0808">Transferase</keyword>
<dbReference type="PROSITE" id="PS50109">
    <property type="entry name" value="HIS_KIN"/>
    <property type="match status" value="1"/>
</dbReference>
<keyword evidence="7" id="KW-0067">ATP-binding</keyword>
<dbReference type="InterPro" id="IPR000014">
    <property type="entry name" value="PAS"/>
</dbReference>
<dbReference type="InterPro" id="IPR000700">
    <property type="entry name" value="PAS-assoc_C"/>
</dbReference>
<dbReference type="InterPro" id="IPR013655">
    <property type="entry name" value="PAS_fold_3"/>
</dbReference>